<dbReference type="PANTHER" id="PTHR35004:SF6">
    <property type="entry name" value="TRANSPOSASE"/>
    <property type="match status" value="1"/>
</dbReference>
<feature type="domain" description="Integrase catalytic" evidence="1">
    <location>
        <begin position="146"/>
        <end position="264"/>
    </location>
</feature>
<dbReference type="SUPFAM" id="SSF53098">
    <property type="entry name" value="Ribonuclease H-like"/>
    <property type="match status" value="1"/>
</dbReference>
<dbReference type="InterPro" id="IPR001584">
    <property type="entry name" value="Integrase_cat-core"/>
</dbReference>
<dbReference type="PANTHER" id="PTHR35004">
    <property type="entry name" value="TRANSPOSASE RV3428C-RELATED"/>
    <property type="match status" value="1"/>
</dbReference>
<name>T1BYQ1_9ZZZZ</name>
<dbReference type="EMBL" id="AUZX01003545">
    <property type="protein sequence ID" value="EQD73618.1"/>
    <property type="molecule type" value="Genomic_DNA"/>
</dbReference>
<feature type="non-terminal residue" evidence="2">
    <location>
        <position position="264"/>
    </location>
</feature>
<accession>T1BYQ1</accession>
<organism evidence="2">
    <name type="scientific">mine drainage metagenome</name>
    <dbReference type="NCBI Taxonomy" id="410659"/>
    <lineage>
        <taxon>unclassified sequences</taxon>
        <taxon>metagenomes</taxon>
        <taxon>ecological metagenomes</taxon>
    </lineage>
</organism>
<dbReference type="InterPro" id="IPR012337">
    <property type="entry name" value="RNaseH-like_sf"/>
</dbReference>
<dbReference type="Pfam" id="PF00665">
    <property type="entry name" value="rve"/>
    <property type="match status" value="1"/>
</dbReference>
<dbReference type="PROSITE" id="PS50994">
    <property type="entry name" value="INTEGRASE"/>
    <property type="match status" value="1"/>
</dbReference>
<dbReference type="AlphaFoldDB" id="T1BYQ1"/>
<evidence type="ECO:0000313" key="2">
    <source>
        <dbReference type="EMBL" id="EQD73618.1"/>
    </source>
</evidence>
<dbReference type="GO" id="GO:0015074">
    <property type="term" value="P:DNA integration"/>
    <property type="evidence" value="ECO:0007669"/>
    <property type="project" value="InterPro"/>
</dbReference>
<protein>
    <submittedName>
        <fullName evidence="2">Integrase catalytic region</fullName>
    </submittedName>
</protein>
<dbReference type="Pfam" id="PF13565">
    <property type="entry name" value="HTH_32"/>
    <property type="match status" value="1"/>
</dbReference>
<dbReference type="SUPFAM" id="SSF46689">
    <property type="entry name" value="Homeodomain-like"/>
    <property type="match status" value="1"/>
</dbReference>
<dbReference type="GO" id="GO:0003676">
    <property type="term" value="F:nucleic acid binding"/>
    <property type="evidence" value="ECO:0007669"/>
    <property type="project" value="InterPro"/>
</dbReference>
<dbReference type="InterPro" id="IPR036397">
    <property type="entry name" value="RNaseH_sf"/>
</dbReference>
<dbReference type="Gene3D" id="3.30.420.10">
    <property type="entry name" value="Ribonuclease H-like superfamily/Ribonuclease H"/>
    <property type="match status" value="1"/>
</dbReference>
<dbReference type="InterPro" id="IPR009057">
    <property type="entry name" value="Homeodomain-like_sf"/>
</dbReference>
<comment type="caution">
    <text evidence="2">The sequence shown here is derived from an EMBL/GenBank/DDBJ whole genome shotgun (WGS) entry which is preliminary data.</text>
</comment>
<reference evidence="2" key="1">
    <citation type="submission" date="2013-08" db="EMBL/GenBank/DDBJ databases">
        <authorList>
            <person name="Mendez C."/>
            <person name="Richter M."/>
            <person name="Ferrer M."/>
            <person name="Sanchez J."/>
        </authorList>
    </citation>
    <scope>NUCLEOTIDE SEQUENCE</scope>
</reference>
<proteinExistence type="predicted"/>
<evidence type="ECO:0000259" key="1">
    <source>
        <dbReference type="PROSITE" id="PS50994"/>
    </source>
</evidence>
<sequence>MEKRMNEIDPMALFRLSVLGPLISRPKLDRGEQRALLRELAAKEYDIPGSRRRHIAEKTLEEWLLKYRRQGLEGLTPQGRCDQGISKLSAAVQERLLAAKRDNPRRSIRVLRWMLEQEGLVARGALSRSAIHRFLKRHGLSRPSGAATVPEERRSFSAEYANEIWYGDVLHGPRVLVAGRLRKTYLVSLMDDASRLITHSAFALSETALEIEGVLKQAVLKRGLCNKLVVDNGAAYRSLSLQGICARLGTRLIFCRPYHPEGKG</sequence>
<reference evidence="2" key="2">
    <citation type="journal article" date="2014" name="ISME J.">
        <title>Microbial stratification in low pH oxic and suboxic macroscopic growths along an acid mine drainage.</title>
        <authorList>
            <person name="Mendez-Garcia C."/>
            <person name="Mesa V."/>
            <person name="Sprenger R.R."/>
            <person name="Richter M."/>
            <person name="Diez M.S."/>
            <person name="Solano J."/>
            <person name="Bargiela R."/>
            <person name="Golyshina O.V."/>
            <person name="Manteca A."/>
            <person name="Ramos J.L."/>
            <person name="Gallego J.R."/>
            <person name="Llorente I."/>
            <person name="Martins Dos Santos V.A."/>
            <person name="Jensen O.N."/>
            <person name="Pelaez A.I."/>
            <person name="Sanchez J."/>
            <person name="Ferrer M."/>
        </authorList>
    </citation>
    <scope>NUCLEOTIDE SEQUENCE</scope>
</reference>
<gene>
    <name evidence="2" type="ORF">B1A_04860</name>
</gene>